<dbReference type="PANTHER" id="PTHR37984:SF5">
    <property type="entry name" value="PROTEIN NYNRIN-LIKE"/>
    <property type="match status" value="1"/>
</dbReference>
<evidence type="ECO:0000259" key="4">
    <source>
        <dbReference type="PROSITE" id="PS50994"/>
    </source>
</evidence>
<dbReference type="EMBL" id="NCKV01003739">
    <property type="protein sequence ID" value="RWS25404.1"/>
    <property type="molecule type" value="Genomic_DNA"/>
</dbReference>
<comment type="caution">
    <text evidence="5">The sequence shown here is derived from an EMBL/GenBank/DDBJ whole genome shotgun (WGS) entry which is preliminary data.</text>
</comment>
<dbReference type="Proteomes" id="UP000288716">
    <property type="component" value="Unassembled WGS sequence"/>
</dbReference>
<keyword evidence="6" id="KW-1185">Reference proteome</keyword>
<feature type="compositionally biased region" description="Basic and acidic residues" evidence="3">
    <location>
        <begin position="651"/>
        <end position="664"/>
    </location>
</feature>
<dbReference type="FunFam" id="3.30.420.10:FF:000032">
    <property type="entry name" value="Retrovirus-related Pol polyprotein from transposon 297-like Protein"/>
    <property type="match status" value="1"/>
</dbReference>
<dbReference type="FunFam" id="3.30.70.270:FF:000020">
    <property type="entry name" value="Transposon Tf2-6 polyprotein-like Protein"/>
    <property type="match status" value="1"/>
</dbReference>
<dbReference type="InterPro" id="IPR041588">
    <property type="entry name" value="Integrase_H2C2"/>
</dbReference>
<dbReference type="OrthoDB" id="6507393at2759"/>
<evidence type="ECO:0000256" key="1">
    <source>
        <dbReference type="ARBA" id="ARBA00012493"/>
    </source>
</evidence>
<dbReference type="AlphaFoldDB" id="A0A443SD70"/>
<dbReference type="GO" id="GO:0003964">
    <property type="term" value="F:RNA-directed DNA polymerase activity"/>
    <property type="evidence" value="ECO:0007669"/>
    <property type="project" value="UniProtKB-EC"/>
</dbReference>
<dbReference type="EC" id="2.7.7.49" evidence="1"/>
<organism evidence="5 6">
    <name type="scientific">Leptotrombidium deliense</name>
    <dbReference type="NCBI Taxonomy" id="299467"/>
    <lineage>
        <taxon>Eukaryota</taxon>
        <taxon>Metazoa</taxon>
        <taxon>Ecdysozoa</taxon>
        <taxon>Arthropoda</taxon>
        <taxon>Chelicerata</taxon>
        <taxon>Arachnida</taxon>
        <taxon>Acari</taxon>
        <taxon>Acariformes</taxon>
        <taxon>Trombidiformes</taxon>
        <taxon>Prostigmata</taxon>
        <taxon>Anystina</taxon>
        <taxon>Parasitengona</taxon>
        <taxon>Trombiculoidea</taxon>
        <taxon>Trombiculidae</taxon>
        <taxon>Leptotrombidium</taxon>
    </lineage>
</organism>
<dbReference type="InterPro" id="IPR050951">
    <property type="entry name" value="Retrovirus_Pol_polyprotein"/>
</dbReference>
<dbReference type="Pfam" id="PF17919">
    <property type="entry name" value="RT_RNaseH_2"/>
    <property type="match status" value="1"/>
</dbReference>
<dbReference type="Gene3D" id="3.30.420.10">
    <property type="entry name" value="Ribonuclease H-like superfamily/Ribonuclease H"/>
    <property type="match status" value="1"/>
</dbReference>
<gene>
    <name evidence="5" type="ORF">B4U80_05036</name>
</gene>
<dbReference type="PANTHER" id="PTHR37984">
    <property type="entry name" value="PROTEIN CBG26694"/>
    <property type="match status" value="1"/>
</dbReference>
<evidence type="ECO:0000313" key="6">
    <source>
        <dbReference type="Proteomes" id="UP000288716"/>
    </source>
</evidence>
<dbReference type="InterPro" id="IPR036397">
    <property type="entry name" value="RNaseH_sf"/>
</dbReference>
<dbReference type="VEuPathDB" id="VectorBase:LDEU006635"/>
<dbReference type="GO" id="GO:0003676">
    <property type="term" value="F:nucleic acid binding"/>
    <property type="evidence" value="ECO:0007669"/>
    <property type="project" value="InterPro"/>
</dbReference>
<reference evidence="5 6" key="1">
    <citation type="journal article" date="2018" name="Gigascience">
        <title>Genomes of trombidid mites reveal novel predicted allergens and laterally-transferred genes associated with secondary metabolism.</title>
        <authorList>
            <person name="Dong X."/>
            <person name="Chaisiri K."/>
            <person name="Xia D."/>
            <person name="Armstrong S.D."/>
            <person name="Fang Y."/>
            <person name="Donnelly M.J."/>
            <person name="Kadowaki T."/>
            <person name="McGarry J.W."/>
            <person name="Darby A.C."/>
            <person name="Makepeace B.L."/>
        </authorList>
    </citation>
    <scope>NUCLEOTIDE SEQUENCE [LARGE SCALE GENOMIC DNA]</scope>
    <source>
        <strain evidence="5">UoL-UT</strain>
    </source>
</reference>
<feature type="region of interest" description="Disordered" evidence="3">
    <location>
        <begin position="639"/>
        <end position="673"/>
    </location>
</feature>
<dbReference type="Pfam" id="PF17921">
    <property type="entry name" value="Integrase_H2C2"/>
    <property type="match status" value="1"/>
</dbReference>
<dbReference type="Gene3D" id="1.10.340.70">
    <property type="match status" value="1"/>
</dbReference>
<dbReference type="Pfam" id="PF00665">
    <property type="entry name" value="rve"/>
    <property type="match status" value="1"/>
</dbReference>
<dbReference type="InterPro" id="IPR012337">
    <property type="entry name" value="RNaseH-like_sf"/>
</dbReference>
<feature type="domain" description="Integrase catalytic" evidence="4">
    <location>
        <begin position="356"/>
        <end position="516"/>
    </location>
</feature>
<dbReference type="GO" id="GO:0015074">
    <property type="term" value="P:DNA integration"/>
    <property type="evidence" value="ECO:0007669"/>
    <property type="project" value="InterPro"/>
</dbReference>
<dbReference type="STRING" id="299467.A0A443SD70"/>
<accession>A0A443SD70</accession>
<evidence type="ECO:0000313" key="5">
    <source>
        <dbReference type="EMBL" id="RWS25404.1"/>
    </source>
</evidence>
<dbReference type="InterPro" id="IPR043502">
    <property type="entry name" value="DNA/RNA_pol_sf"/>
</dbReference>
<dbReference type="Gene3D" id="3.30.70.270">
    <property type="match status" value="1"/>
</dbReference>
<dbReference type="InterPro" id="IPR043128">
    <property type="entry name" value="Rev_trsase/Diguanyl_cyclase"/>
</dbReference>
<feature type="non-terminal residue" evidence="5">
    <location>
        <position position="1"/>
    </location>
</feature>
<dbReference type="PROSITE" id="PS50994">
    <property type="entry name" value="INTEGRASE"/>
    <property type="match status" value="1"/>
</dbReference>
<dbReference type="GO" id="GO:0042575">
    <property type="term" value="C:DNA polymerase complex"/>
    <property type="evidence" value="ECO:0007669"/>
    <property type="project" value="UniProtKB-ARBA"/>
</dbReference>
<evidence type="ECO:0000256" key="2">
    <source>
        <dbReference type="ARBA" id="ARBA00023268"/>
    </source>
</evidence>
<dbReference type="InterPro" id="IPR041577">
    <property type="entry name" value="RT_RNaseH_2"/>
</dbReference>
<keyword evidence="2" id="KW-0511">Multifunctional enzyme</keyword>
<evidence type="ECO:0000256" key="3">
    <source>
        <dbReference type="SAM" id="MobiDB-lite"/>
    </source>
</evidence>
<dbReference type="InterPro" id="IPR001584">
    <property type="entry name" value="Integrase_cat-core"/>
</dbReference>
<protein>
    <recommendedName>
        <fullName evidence="1">RNA-directed DNA polymerase</fullName>
        <ecNumber evidence="1">2.7.7.49</ecNumber>
    </recommendedName>
</protein>
<dbReference type="SUPFAM" id="SSF53098">
    <property type="entry name" value="Ribonuclease H-like"/>
    <property type="match status" value="1"/>
</dbReference>
<dbReference type="CDD" id="cd09274">
    <property type="entry name" value="RNase_HI_RT_Ty3"/>
    <property type="match status" value="1"/>
</dbReference>
<name>A0A443SD70_9ACAR</name>
<sequence length="703" mass="82554">GIEPDPKRVKAILELRNPENVKELQSVIGTIMYYHDYIPNLADIMDPLYNLLKKDVKFDFDDKCQKSMQTIKECLSSKPILTHFDPQYDHEVRIDASNTGMGCVLIQNEPDGDKPVHFGSKTYKKHQRNWHSNKKEFYTAYWAVCKELSVYVQGIFFTLKCDNKAVVSMITNSKCSQAEFRWINNLQMYNFKIEHRKGSKNTDADMQSRLHPKSETKLNRCLVLKNFTKDNMFSLQKEDEYCSRILGDLNKENVPKNISDYFFTINSILYRTYSNDDENYTQLVIPKKLINELLLQFHDCPTSGHFSTQATFERIRQKYFFENMFKIVENYCKTCEKCQLKKSSHKLKPGIGEYFKVDYPFQRVQIDITGPFQETENGNKYIVAAVDHFSKYIELKAIPNQSSYEIAKFIHERILCTHGPPRQLMSDRGKVFISEIVQAIIAINPPTIQKFTSGYHPASNGNVERINGIVKNVLRCFTNENTDDWDLFVMTSQYAYNTKINATTGMSPFQIIYNRTPYNILDLQLNVDQNNEDTYDHNARKRWQKQIEIVNKRMKEKQLKNMKRFNENHRQNIFIIGDIVKLKRRQLNPDLKSKLQAPYEGKYLVIDKKSDTVYLIMKYADPTKQLTVNVENIELFYDRDESEQDANNENKMSDSERESIHEPEYSNDDNLSDTTEIYDYTNLPEARQLRNRAKIKAPKRLTY</sequence>
<dbReference type="SUPFAM" id="SSF56672">
    <property type="entry name" value="DNA/RNA polymerases"/>
    <property type="match status" value="1"/>
</dbReference>
<dbReference type="FunFam" id="1.10.340.70:FF:000001">
    <property type="entry name" value="Retrovirus-related Pol polyprotein from transposon gypsy-like Protein"/>
    <property type="match status" value="1"/>
</dbReference>
<proteinExistence type="predicted"/>